<gene>
    <name evidence="1" type="ORF">AVDCRST_MAG59-4847</name>
</gene>
<organism evidence="1">
    <name type="scientific">uncultured Thermomicrobiales bacterium</name>
    <dbReference type="NCBI Taxonomy" id="1645740"/>
    <lineage>
        <taxon>Bacteria</taxon>
        <taxon>Pseudomonadati</taxon>
        <taxon>Thermomicrobiota</taxon>
        <taxon>Thermomicrobia</taxon>
        <taxon>Thermomicrobiales</taxon>
        <taxon>environmental samples</taxon>
    </lineage>
</organism>
<dbReference type="InterPro" id="IPR029062">
    <property type="entry name" value="Class_I_gatase-like"/>
</dbReference>
<accession>A0A6J4VP29</accession>
<sequence length="709" mass="78786">MSESPEQRAPVERGVYFDAWFPRQHCYHPSLPPRRLRMVDDLREYKATVLVWSALGGGSISLPYLEQEAFGEIDPRFRMYGFVNDAEFIAECRKHGIKVFGIVFEVQGWEFPVELSEAEDRVLAMNELRGVGKPGWLGLREFSQNRYPKLWPPFELYFPGGLTNALGESVTDLLEECCSRDIFGEPCHAHWVECPDREHYCYAMDRNNPVWREYLKAVIRIQIDAGVDGVQLDEAELPLTTLQYGGCFCKDCMAQFRAYLLALPAEERPADLAGTDLAAFHYGAWLRERGYDFKQDREATPLYWAYLRFQRGAITRYFAELTGYAREYAASQGRSVLVSGNFFNLLDQYYALEPEVDLIITEMRNTRYKQPAWYRYVAGFAGPKPVVVVENPYGGVVPELVAKLKEGRGHDLFRLSLYEAAALGANMSVPYGAWLGSIEEDSFWAPHGLCSEIQTFLADHEELFGRTTANEVAVVYSIESNFGGSRREEFANTQVNAAAGGAIPFWLACGALAESAQPYDVVFFPDGTLRPDALTAADLGRYRTLVLPDCAALTAAQASGLGAFLDGGGSLVVWGDLGLNLPEPVRQGLLGHAGTRRLGPEEAFGVGHLKDGPQVRIEGDADIAVNLQRVAGGIALHLVRYGYDEAADSVPPAADLTIEVRLPERYDRLSLHAPGGGMTGDLEREADVQRLRLRDVPLYGIAVLGVASR</sequence>
<dbReference type="Gene3D" id="3.20.20.80">
    <property type="entry name" value="Glycosidases"/>
    <property type="match status" value="1"/>
</dbReference>
<dbReference type="EMBL" id="CADCWF010000349">
    <property type="protein sequence ID" value="CAA9581679.1"/>
    <property type="molecule type" value="Genomic_DNA"/>
</dbReference>
<dbReference type="Gene3D" id="3.40.50.880">
    <property type="match status" value="1"/>
</dbReference>
<name>A0A6J4VP29_9BACT</name>
<dbReference type="AlphaFoldDB" id="A0A6J4VP29"/>
<dbReference type="SUPFAM" id="SSF51445">
    <property type="entry name" value="(Trans)glycosidases"/>
    <property type="match status" value="1"/>
</dbReference>
<dbReference type="CDD" id="cd03143">
    <property type="entry name" value="A4_beta-galactosidase_middle_domain"/>
    <property type="match status" value="1"/>
</dbReference>
<reference evidence="1" key="1">
    <citation type="submission" date="2020-02" db="EMBL/GenBank/DDBJ databases">
        <authorList>
            <person name="Meier V. D."/>
        </authorList>
    </citation>
    <scope>NUCLEOTIDE SEQUENCE</scope>
    <source>
        <strain evidence="1">AVDCRST_MAG59</strain>
    </source>
</reference>
<proteinExistence type="predicted"/>
<protein>
    <submittedName>
        <fullName evidence="1">Uncharacterized protein</fullName>
    </submittedName>
</protein>
<evidence type="ECO:0000313" key="1">
    <source>
        <dbReference type="EMBL" id="CAA9581679.1"/>
    </source>
</evidence>
<dbReference type="InterPro" id="IPR017853">
    <property type="entry name" value="GH"/>
</dbReference>